<proteinExistence type="predicted"/>
<organism evidence="1 2">
    <name type="scientific">Saguinus oedipus</name>
    <name type="common">Cotton-top tamarin</name>
    <name type="synonym">Oedipomidas oedipus</name>
    <dbReference type="NCBI Taxonomy" id="9490"/>
    <lineage>
        <taxon>Eukaryota</taxon>
        <taxon>Metazoa</taxon>
        <taxon>Chordata</taxon>
        <taxon>Craniata</taxon>
        <taxon>Vertebrata</taxon>
        <taxon>Euteleostomi</taxon>
        <taxon>Mammalia</taxon>
        <taxon>Eutheria</taxon>
        <taxon>Euarchontoglires</taxon>
        <taxon>Primates</taxon>
        <taxon>Haplorrhini</taxon>
        <taxon>Platyrrhini</taxon>
        <taxon>Cebidae</taxon>
        <taxon>Callitrichinae</taxon>
        <taxon>Saguinus</taxon>
    </lineage>
</organism>
<dbReference type="EMBL" id="JASSZA010000003">
    <property type="protein sequence ID" value="KAK2116310.1"/>
    <property type="molecule type" value="Genomic_DNA"/>
</dbReference>
<evidence type="ECO:0000313" key="2">
    <source>
        <dbReference type="Proteomes" id="UP001266305"/>
    </source>
</evidence>
<reference evidence="1 2" key="1">
    <citation type="submission" date="2023-05" db="EMBL/GenBank/DDBJ databases">
        <title>B98-5 Cell Line De Novo Hybrid Assembly: An Optical Mapping Approach.</title>
        <authorList>
            <person name="Kananen K."/>
            <person name="Auerbach J.A."/>
            <person name="Kautto E."/>
            <person name="Blachly J.S."/>
        </authorList>
    </citation>
    <scope>NUCLEOTIDE SEQUENCE [LARGE SCALE GENOMIC DNA]</scope>
    <source>
        <strain evidence="1">B95-8</strain>
        <tissue evidence="1">Cell line</tissue>
    </source>
</reference>
<feature type="non-terminal residue" evidence="1">
    <location>
        <position position="61"/>
    </location>
</feature>
<gene>
    <name evidence="1" type="ORF">P7K49_006936</name>
</gene>
<name>A0ABQ9W4L8_SAGOE</name>
<accession>A0ABQ9W4L8</accession>
<evidence type="ECO:0000313" key="1">
    <source>
        <dbReference type="EMBL" id="KAK2116310.1"/>
    </source>
</evidence>
<comment type="caution">
    <text evidence="1">The sequence shown here is derived from an EMBL/GenBank/DDBJ whole genome shotgun (WGS) entry which is preliminary data.</text>
</comment>
<dbReference type="Proteomes" id="UP001266305">
    <property type="component" value="Unassembled WGS sequence"/>
</dbReference>
<feature type="non-terminal residue" evidence="1">
    <location>
        <position position="1"/>
    </location>
</feature>
<sequence length="61" mass="6729">TVYQGVSERIGAATLMSRPQRGASQATPRLLSPSLHQITVEQNQFLNVFIWSLLLLWCSGG</sequence>
<keyword evidence="2" id="KW-1185">Reference proteome</keyword>
<protein>
    <submittedName>
        <fullName evidence="1">Uncharacterized protein</fullName>
    </submittedName>
</protein>